<evidence type="ECO:0000313" key="2">
    <source>
        <dbReference type="Proteomes" id="UP000789920"/>
    </source>
</evidence>
<dbReference type="Proteomes" id="UP000789920">
    <property type="component" value="Unassembled WGS sequence"/>
</dbReference>
<gene>
    <name evidence="1" type="ORF">RPERSI_LOCUS32161</name>
</gene>
<name>A0ACA9SLP2_9GLOM</name>
<comment type="caution">
    <text evidence="1">The sequence shown here is derived from an EMBL/GenBank/DDBJ whole genome shotgun (WGS) entry which is preliminary data.</text>
</comment>
<reference evidence="1" key="1">
    <citation type="submission" date="2021-06" db="EMBL/GenBank/DDBJ databases">
        <authorList>
            <person name="Kallberg Y."/>
            <person name="Tangrot J."/>
            <person name="Rosling A."/>
        </authorList>
    </citation>
    <scope>NUCLEOTIDE SEQUENCE</scope>
    <source>
        <strain evidence="1">MA461A</strain>
    </source>
</reference>
<feature type="non-terminal residue" evidence="1">
    <location>
        <position position="1"/>
    </location>
</feature>
<dbReference type="EMBL" id="CAJVQC010132969">
    <property type="protein sequence ID" value="CAG8842102.1"/>
    <property type="molecule type" value="Genomic_DNA"/>
</dbReference>
<sequence length="47" mass="5271">LIKTPDSSAPLSSSRSIIRDADQDNSDKYSQSNDRKQEETDNDIISE</sequence>
<organism evidence="1 2">
    <name type="scientific">Racocetra persica</name>
    <dbReference type="NCBI Taxonomy" id="160502"/>
    <lineage>
        <taxon>Eukaryota</taxon>
        <taxon>Fungi</taxon>
        <taxon>Fungi incertae sedis</taxon>
        <taxon>Mucoromycota</taxon>
        <taxon>Glomeromycotina</taxon>
        <taxon>Glomeromycetes</taxon>
        <taxon>Diversisporales</taxon>
        <taxon>Gigasporaceae</taxon>
        <taxon>Racocetra</taxon>
    </lineage>
</organism>
<keyword evidence="2" id="KW-1185">Reference proteome</keyword>
<protein>
    <submittedName>
        <fullName evidence="1">3533_t:CDS:1</fullName>
    </submittedName>
</protein>
<proteinExistence type="predicted"/>
<evidence type="ECO:0000313" key="1">
    <source>
        <dbReference type="EMBL" id="CAG8842102.1"/>
    </source>
</evidence>
<feature type="non-terminal residue" evidence="1">
    <location>
        <position position="47"/>
    </location>
</feature>
<accession>A0ACA9SLP2</accession>